<evidence type="ECO:0000313" key="10">
    <source>
        <dbReference type="Proteomes" id="UP000887567"/>
    </source>
</evidence>
<dbReference type="InterPro" id="IPR000731">
    <property type="entry name" value="SSD"/>
</dbReference>
<dbReference type="InterPro" id="IPR051697">
    <property type="entry name" value="Patched_domain-protein"/>
</dbReference>
<dbReference type="RefSeq" id="XP_020897535.1">
    <property type="nucleotide sequence ID" value="XM_021041876.2"/>
</dbReference>
<feature type="region of interest" description="Disordered" evidence="6">
    <location>
        <begin position="851"/>
        <end position="905"/>
    </location>
</feature>
<feature type="compositionally biased region" description="Basic and acidic residues" evidence="6">
    <location>
        <begin position="878"/>
        <end position="888"/>
    </location>
</feature>
<evidence type="ECO:0000259" key="8">
    <source>
        <dbReference type="PROSITE" id="PS50156"/>
    </source>
</evidence>
<feature type="transmembrane region" description="Helical" evidence="7">
    <location>
        <begin position="695"/>
        <end position="715"/>
    </location>
</feature>
<dbReference type="PANTHER" id="PTHR10796">
    <property type="entry name" value="PATCHED-RELATED"/>
    <property type="match status" value="1"/>
</dbReference>
<dbReference type="OrthoDB" id="6510177at2759"/>
<keyword evidence="10" id="KW-1185">Reference proteome</keyword>
<dbReference type="GO" id="GO:0016020">
    <property type="term" value="C:membrane"/>
    <property type="evidence" value="ECO:0007669"/>
    <property type="project" value="UniProtKB-SubCell"/>
</dbReference>
<feature type="transmembrane region" description="Helical" evidence="7">
    <location>
        <begin position="721"/>
        <end position="743"/>
    </location>
</feature>
<dbReference type="Gene3D" id="1.20.1640.10">
    <property type="entry name" value="Multidrug efflux transporter AcrB transmembrane domain"/>
    <property type="match status" value="2"/>
</dbReference>
<feature type="domain" description="SSD" evidence="8">
    <location>
        <begin position="270"/>
        <end position="431"/>
    </location>
</feature>
<dbReference type="GeneID" id="110236360"/>
<proteinExistence type="inferred from homology"/>
<evidence type="ECO:0000256" key="4">
    <source>
        <dbReference type="ARBA" id="ARBA00022989"/>
    </source>
</evidence>
<dbReference type="Proteomes" id="UP000887567">
    <property type="component" value="Unplaced"/>
</dbReference>
<evidence type="ECO:0000256" key="6">
    <source>
        <dbReference type="SAM" id="MobiDB-lite"/>
    </source>
</evidence>
<feature type="compositionally biased region" description="Basic and acidic residues" evidence="6">
    <location>
        <begin position="851"/>
        <end position="861"/>
    </location>
</feature>
<keyword evidence="4 7" id="KW-1133">Transmembrane helix</keyword>
<feature type="transmembrane region" description="Helical" evidence="7">
    <location>
        <begin position="792"/>
        <end position="809"/>
    </location>
</feature>
<feature type="transmembrane region" description="Helical" evidence="7">
    <location>
        <begin position="408"/>
        <end position="431"/>
    </location>
</feature>
<dbReference type="EnsemblMetazoa" id="XM_021041876.2">
    <property type="protein sequence ID" value="XP_020897535.1"/>
    <property type="gene ID" value="LOC110236360"/>
</dbReference>
<feature type="transmembrane region" description="Helical" evidence="7">
    <location>
        <begin position="266"/>
        <end position="287"/>
    </location>
</feature>
<evidence type="ECO:0000313" key="9">
    <source>
        <dbReference type="EnsemblMetazoa" id="XP_020897535.1"/>
    </source>
</evidence>
<dbReference type="Pfam" id="PF12349">
    <property type="entry name" value="Sterol-sensing"/>
    <property type="match status" value="1"/>
</dbReference>
<keyword evidence="3 7" id="KW-0812">Transmembrane</keyword>
<dbReference type="PANTHER" id="PTHR10796:SF130">
    <property type="entry name" value="PATCHED DOMAIN-CONTAINING PROTEIN 3-LIKE PROTEIN"/>
    <property type="match status" value="1"/>
</dbReference>
<dbReference type="RefSeq" id="XP_020897533.1">
    <property type="nucleotide sequence ID" value="XM_021041874.2"/>
</dbReference>
<keyword evidence="5 7" id="KW-0472">Membrane</keyword>
<dbReference type="OMA" id="TFFLGWF"/>
<comment type="subcellular location">
    <subcellularLocation>
        <location evidence="1">Membrane</location>
        <topology evidence="1">Multi-pass membrane protein</topology>
    </subcellularLocation>
</comment>
<dbReference type="InterPro" id="IPR053958">
    <property type="entry name" value="HMGCR/SNAP/NPC1-like_SSD"/>
</dbReference>
<feature type="transmembrane region" description="Helical" evidence="7">
    <location>
        <begin position="299"/>
        <end position="324"/>
    </location>
</feature>
<reference evidence="9" key="1">
    <citation type="submission" date="2022-11" db="UniProtKB">
        <authorList>
            <consortium name="EnsemblMetazoa"/>
        </authorList>
    </citation>
    <scope>IDENTIFICATION</scope>
</reference>
<dbReference type="PROSITE" id="PS50156">
    <property type="entry name" value="SSD"/>
    <property type="match status" value="2"/>
</dbReference>
<evidence type="ECO:0000256" key="2">
    <source>
        <dbReference type="ARBA" id="ARBA00005585"/>
    </source>
</evidence>
<dbReference type="EnsemblMetazoa" id="XM_021041874.2">
    <property type="protein sequence ID" value="XP_020897533.1"/>
    <property type="gene ID" value="LOC110236360"/>
</dbReference>
<organism evidence="9 10">
    <name type="scientific">Exaiptasia diaphana</name>
    <name type="common">Tropical sea anemone</name>
    <name type="synonym">Aiptasia pulchella</name>
    <dbReference type="NCBI Taxonomy" id="2652724"/>
    <lineage>
        <taxon>Eukaryota</taxon>
        <taxon>Metazoa</taxon>
        <taxon>Cnidaria</taxon>
        <taxon>Anthozoa</taxon>
        <taxon>Hexacorallia</taxon>
        <taxon>Actiniaria</taxon>
        <taxon>Aiptasiidae</taxon>
        <taxon>Exaiptasia</taxon>
    </lineage>
</organism>
<evidence type="ECO:0000256" key="1">
    <source>
        <dbReference type="ARBA" id="ARBA00004141"/>
    </source>
</evidence>
<comment type="similarity">
    <text evidence="2">Belongs to the patched family.</text>
</comment>
<feature type="transmembrane region" description="Helical" evidence="7">
    <location>
        <begin position="750"/>
        <end position="772"/>
    </location>
</feature>
<dbReference type="AlphaFoldDB" id="A0A913X1R0"/>
<accession>A0A913X1R0</accession>
<sequence length="914" mass="101699">MEGETNSQEKGKGCGCGCLSSVSTFITNSLEGFFYWLGFKVGRHPLKTILIVVIISGACAVGMLKFKEESDGTKLWVPQDSLAVEHQQWVGEKFPSKTLFTTIMVTAPNVLTPAVFGQLLELDRKIKELKNGTASEWKKICYRIGPVCFVSNVLELWSYNAAVIKNLTQEQILSKINQQGLRSPITGRKVSITAMLGELKRSSDDKITSAGAVKVTYGIQKDEEGEVKGENWEKEVSTTVKSWKSDVLKNVYLFNTYSFRDDAGSAISGDVTFLSAGYMLIIAYVAFMLGNLTRLRQKIWLAILGVISVGLAIGVSFGLSSAFGEMYGPVHSTLPFLLLGIGVDDMFVIVQSWNNISPHRHKTLSVEERTALALKHAGCSITITSLTDFMAFMIGATTVLPALKSFCIFAGIGILADFFIQATFFTACVALDAKRQESKRDACCCCIKLSDSYAESLCGARDRMKEFFGSVYSKVVLSLPGKVTTMVITAVLLGFNLYGTLMLRQYFDQIWFFPPDSMSYKYTSADNKYFPVDGESAAIYTGKLDYFANQIKLQKVHDIVIKDEYVVGTSMVSWYEEYRVWAKTNKPSSFFDEIESRSRIKNETLFYSWLNEYLAGVGKTFAGDVKLKNASSGLTILASRMSFKHKDMDTTQTEVKAMDQLRRKIKDIYSDEMSVFSYGRRYINWETNKIIQQELYRNVALAMAVVFLVTLVVIANLWTSLMVLTCIVLTLVNVGGLMHFWGLTIDTVTTILLVLAVGLAVDYASHIAHSFMVTAGTRQERAHITLRDMGPAVFNGGFSTFLAFILLVASNSYVFKTFFKVFFAVVLFGLFHGLCYLPVLLSAIGPSPYESARDHKSEKQHGSGRSSPVHPVSGQDNKGLEIQDKNIKDTQPNGYNIPTPDYHDVNMEDFAKKI</sequence>
<feature type="transmembrane region" description="Helical" evidence="7">
    <location>
        <begin position="336"/>
        <end position="356"/>
    </location>
</feature>
<protein>
    <recommendedName>
        <fullName evidence="8">SSD domain-containing protein</fullName>
    </recommendedName>
</protein>
<dbReference type="Pfam" id="PF03176">
    <property type="entry name" value="MMPL"/>
    <property type="match status" value="1"/>
</dbReference>
<feature type="transmembrane region" description="Helical" evidence="7">
    <location>
        <begin position="377"/>
        <end position="402"/>
    </location>
</feature>
<dbReference type="SUPFAM" id="SSF82866">
    <property type="entry name" value="Multidrug efflux transporter AcrB transmembrane domain"/>
    <property type="match status" value="2"/>
</dbReference>
<feature type="transmembrane region" description="Helical" evidence="7">
    <location>
        <begin position="821"/>
        <end position="841"/>
    </location>
</feature>
<feature type="domain" description="SSD" evidence="8">
    <location>
        <begin position="715"/>
        <end position="843"/>
    </location>
</feature>
<evidence type="ECO:0000256" key="7">
    <source>
        <dbReference type="SAM" id="Phobius"/>
    </source>
</evidence>
<dbReference type="KEGG" id="epa:110236360"/>
<evidence type="ECO:0000256" key="3">
    <source>
        <dbReference type="ARBA" id="ARBA00022692"/>
    </source>
</evidence>
<name>A0A913X1R0_EXADI</name>
<evidence type="ECO:0000256" key="5">
    <source>
        <dbReference type="ARBA" id="ARBA00023136"/>
    </source>
</evidence>
<dbReference type="InterPro" id="IPR004869">
    <property type="entry name" value="MMPL_dom"/>
</dbReference>